<dbReference type="PROSITE" id="PS00211">
    <property type="entry name" value="ABC_TRANSPORTER_1"/>
    <property type="match status" value="1"/>
</dbReference>
<keyword evidence="2" id="KW-0813">Transport</keyword>
<reference evidence="8 9" key="1">
    <citation type="submission" date="2024-09" db="EMBL/GenBank/DDBJ databases">
        <authorList>
            <person name="Sun Q."/>
            <person name="Mori K."/>
        </authorList>
    </citation>
    <scope>NUCLEOTIDE SEQUENCE [LARGE SCALE GENOMIC DNA]</scope>
    <source>
        <strain evidence="8 9">JCM 15389</strain>
    </source>
</reference>
<protein>
    <submittedName>
        <fullName evidence="8">ABC transporter ATP-binding protein</fullName>
    </submittedName>
</protein>
<dbReference type="InterPro" id="IPR003593">
    <property type="entry name" value="AAA+_ATPase"/>
</dbReference>
<evidence type="ECO:0000256" key="3">
    <source>
        <dbReference type="ARBA" id="ARBA00022741"/>
    </source>
</evidence>
<evidence type="ECO:0000313" key="8">
    <source>
        <dbReference type="EMBL" id="MFC0081904.1"/>
    </source>
</evidence>
<dbReference type="Proteomes" id="UP001589788">
    <property type="component" value="Unassembled WGS sequence"/>
</dbReference>
<name>A0ABV6C2I5_9ACTN</name>
<comment type="similarity">
    <text evidence="1">Belongs to the ABC transporter superfamily.</text>
</comment>
<dbReference type="EMBL" id="JBHLYQ010000056">
    <property type="protein sequence ID" value="MFC0081904.1"/>
    <property type="molecule type" value="Genomic_DNA"/>
</dbReference>
<feature type="domain" description="ABC transporter" evidence="7">
    <location>
        <begin position="25"/>
        <end position="257"/>
    </location>
</feature>
<gene>
    <name evidence="8" type="ORF">ACFFRE_07055</name>
</gene>
<evidence type="ECO:0000256" key="5">
    <source>
        <dbReference type="ARBA" id="ARBA00022970"/>
    </source>
</evidence>
<dbReference type="CDD" id="cd03224">
    <property type="entry name" value="ABC_TM1139_LivF_branched"/>
    <property type="match status" value="1"/>
</dbReference>
<keyword evidence="4 8" id="KW-0067">ATP-binding</keyword>
<dbReference type="GO" id="GO:0005524">
    <property type="term" value="F:ATP binding"/>
    <property type="evidence" value="ECO:0007669"/>
    <property type="project" value="UniProtKB-KW"/>
</dbReference>
<dbReference type="SMART" id="SM00382">
    <property type="entry name" value="AAA"/>
    <property type="match status" value="1"/>
</dbReference>
<dbReference type="PANTHER" id="PTHR43820:SF4">
    <property type="entry name" value="HIGH-AFFINITY BRANCHED-CHAIN AMINO ACID TRANSPORT ATP-BINDING PROTEIN LIVF"/>
    <property type="match status" value="1"/>
</dbReference>
<keyword evidence="3" id="KW-0547">Nucleotide-binding</keyword>
<comment type="caution">
    <text evidence="8">The sequence shown here is derived from an EMBL/GenBank/DDBJ whole genome shotgun (WGS) entry which is preliminary data.</text>
</comment>
<evidence type="ECO:0000256" key="4">
    <source>
        <dbReference type="ARBA" id="ARBA00022840"/>
    </source>
</evidence>
<dbReference type="InterPro" id="IPR052156">
    <property type="entry name" value="BCAA_Transport_ATP-bd_LivF"/>
</dbReference>
<dbReference type="InterPro" id="IPR017871">
    <property type="entry name" value="ABC_transporter-like_CS"/>
</dbReference>
<evidence type="ECO:0000313" key="9">
    <source>
        <dbReference type="Proteomes" id="UP001589788"/>
    </source>
</evidence>
<organism evidence="8 9">
    <name type="scientific">Aciditerrimonas ferrireducens</name>
    <dbReference type="NCBI Taxonomy" id="667306"/>
    <lineage>
        <taxon>Bacteria</taxon>
        <taxon>Bacillati</taxon>
        <taxon>Actinomycetota</taxon>
        <taxon>Acidimicrobiia</taxon>
        <taxon>Acidimicrobiales</taxon>
        <taxon>Acidimicrobiaceae</taxon>
        <taxon>Aciditerrimonas</taxon>
    </lineage>
</organism>
<evidence type="ECO:0000259" key="7">
    <source>
        <dbReference type="PROSITE" id="PS50893"/>
    </source>
</evidence>
<evidence type="ECO:0000256" key="2">
    <source>
        <dbReference type="ARBA" id="ARBA00022448"/>
    </source>
</evidence>
<accession>A0ABV6C2I5</accession>
<dbReference type="PANTHER" id="PTHR43820">
    <property type="entry name" value="HIGH-AFFINITY BRANCHED-CHAIN AMINO ACID TRANSPORT ATP-BINDING PROTEIN LIVF"/>
    <property type="match status" value="1"/>
</dbReference>
<dbReference type="PROSITE" id="PS50893">
    <property type="entry name" value="ABC_TRANSPORTER_2"/>
    <property type="match status" value="1"/>
</dbReference>
<sequence>MAEEKGQTTGPDQRAPAPGPGVPALALEAVHAAYGPYRALFGVSLAVPPGGGVALIGPNGAGKSTVARVASGLVVPSAGRVLLDGEDVTGRPAHEIARRGLVHVPEGRAVFSSLSVEENLVLSFAARVGRRGVGAALERAYAAFPVLAERRRQEAGTLSGGQQRVLSLAKVLAVAPRCLVVDELSLGLAPVMVDAVYEGLAAARAAGTAVLVVEQHVERALGVVDDAVVLAQGRVTWRGPADQAQAAVGLALTGGGGDPAESGAEG</sequence>
<keyword evidence="5" id="KW-0029">Amino-acid transport</keyword>
<dbReference type="SUPFAM" id="SSF52540">
    <property type="entry name" value="P-loop containing nucleoside triphosphate hydrolases"/>
    <property type="match status" value="1"/>
</dbReference>
<dbReference type="InterPro" id="IPR003439">
    <property type="entry name" value="ABC_transporter-like_ATP-bd"/>
</dbReference>
<dbReference type="InterPro" id="IPR027417">
    <property type="entry name" value="P-loop_NTPase"/>
</dbReference>
<evidence type="ECO:0000256" key="6">
    <source>
        <dbReference type="SAM" id="MobiDB-lite"/>
    </source>
</evidence>
<proteinExistence type="inferred from homology"/>
<keyword evidence="9" id="KW-1185">Reference proteome</keyword>
<dbReference type="RefSeq" id="WP_377789229.1">
    <property type="nucleotide sequence ID" value="NZ_JBHLYQ010000056.1"/>
</dbReference>
<dbReference type="Pfam" id="PF00005">
    <property type="entry name" value="ABC_tran"/>
    <property type="match status" value="1"/>
</dbReference>
<evidence type="ECO:0000256" key="1">
    <source>
        <dbReference type="ARBA" id="ARBA00005417"/>
    </source>
</evidence>
<feature type="region of interest" description="Disordered" evidence="6">
    <location>
        <begin position="1"/>
        <end position="21"/>
    </location>
</feature>
<dbReference type="Gene3D" id="3.40.50.300">
    <property type="entry name" value="P-loop containing nucleotide triphosphate hydrolases"/>
    <property type="match status" value="1"/>
</dbReference>